<dbReference type="InterPro" id="IPR051084">
    <property type="entry name" value="H+-coupled_symporters"/>
</dbReference>
<protein>
    <submittedName>
        <fullName evidence="10">MFS transporter, MHS family, alpha-ketoglutarate permease</fullName>
    </submittedName>
</protein>
<feature type="transmembrane region" description="Helical" evidence="8">
    <location>
        <begin position="372"/>
        <end position="390"/>
    </location>
</feature>
<feature type="transmembrane region" description="Helical" evidence="8">
    <location>
        <begin position="111"/>
        <end position="132"/>
    </location>
</feature>
<feature type="transmembrane region" description="Helical" evidence="8">
    <location>
        <begin position="402"/>
        <end position="421"/>
    </location>
</feature>
<evidence type="ECO:0000256" key="7">
    <source>
        <dbReference type="ARBA" id="ARBA00023136"/>
    </source>
</evidence>
<keyword evidence="4 8" id="KW-0812">Transmembrane</keyword>
<evidence type="ECO:0000256" key="5">
    <source>
        <dbReference type="ARBA" id="ARBA00022847"/>
    </source>
</evidence>
<evidence type="ECO:0000259" key="9">
    <source>
        <dbReference type="PROSITE" id="PS50850"/>
    </source>
</evidence>
<dbReference type="Pfam" id="PF07690">
    <property type="entry name" value="MFS_1"/>
    <property type="match status" value="1"/>
</dbReference>
<evidence type="ECO:0000256" key="6">
    <source>
        <dbReference type="ARBA" id="ARBA00022989"/>
    </source>
</evidence>
<dbReference type="InterPro" id="IPR036259">
    <property type="entry name" value="MFS_trans_sf"/>
</dbReference>
<feature type="transmembrane region" description="Helical" evidence="8">
    <location>
        <begin position="313"/>
        <end position="331"/>
    </location>
</feature>
<evidence type="ECO:0000313" key="10">
    <source>
        <dbReference type="EMBL" id="SFO04051.1"/>
    </source>
</evidence>
<evidence type="ECO:0000313" key="11">
    <source>
        <dbReference type="Proteomes" id="UP000199614"/>
    </source>
</evidence>
<dbReference type="SUPFAM" id="SSF103473">
    <property type="entry name" value="MFS general substrate transporter"/>
    <property type="match status" value="1"/>
</dbReference>
<name>A0A1I5DYX4_PSUAM</name>
<keyword evidence="6 8" id="KW-1133">Transmembrane helix</keyword>
<evidence type="ECO:0000256" key="1">
    <source>
        <dbReference type="ARBA" id="ARBA00004651"/>
    </source>
</evidence>
<dbReference type="RefSeq" id="WP_093349351.1">
    <property type="nucleotide sequence ID" value="NZ_FOUY01000028.1"/>
</dbReference>
<dbReference type="EMBL" id="FOUY01000028">
    <property type="protein sequence ID" value="SFO04051.1"/>
    <property type="molecule type" value="Genomic_DNA"/>
</dbReference>
<dbReference type="PANTHER" id="PTHR43528">
    <property type="entry name" value="ALPHA-KETOGLUTARATE PERMEASE"/>
    <property type="match status" value="1"/>
</dbReference>
<feature type="transmembrane region" description="Helical" evidence="8">
    <location>
        <begin position="153"/>
        <end position="176"/>
    </location>
</feature>
<dbReference type="PANTHER" id="PTHR43528:SF1">
    <property type="entry name" value="ALPHA-KETOGLUTARATE PERMEASE"/>
    <property type="match status" value="1"/>
</dbReference>
<dbReference type="AlphaFoldDB" id="A0A1I5DYX4"/>
<evidence type="ECO:0000256" key="8">
    <source>
        <dbReference type="SAM" id="Phobius"/>
    </source>
</evidence>
<feature type="transmembrane region" description="Helical" evidence="8">
    <location>
        <begin position="54"/>
        <end position="80"/>
    </location>
</feature>
<keyword evidence="2" id="KW-0813">Transport</keyword>
<feature type="transmembrane region" description="Helical" evidence="8">
    <location>
        <begin position="283"/>
        <end position="301"/>
    </location>
</feature>
<comment type="subcellular location">
    <subcellularLocation>
        <location evidence="1">Cell membrane</location>
        <topology evidence="1">Multi-pass membrane protein</topology>
    </subcellularLocation>
</comment>
<proteinExistence type="predicted"/>
<sequence>MSSTERADARTEKRRTILGIGTGNAMEWFDWNVYATFSAFFAPQFFAGDDAGTALLSALAVFAVGFVARPFGGLVFGWIADRRGRKLSMALCVATAAVGSLVIGLTPTHAVIGIAAPLILVLARLAQGLAHGGELPAAQTYLAEMAPRQRRGLWSSLIYFSGTAGILAGTVLGAVLSSVLTAEQMASFGWRVPFVLGGLFGLYALVMRLRMRESDTYTDDEATRTATGTGPAPSLLRQVLARPKALARVVFLTSGMTVVYYVWSVAAPAYAINSRGVAPAAALWAGAGALAIFMVILPAWGAASDRFGRRRTLLVPGALLVVLLFPLDAMIHDGWSLFLAMTLALALVGAACAIAPALYAEMFPTGIRAAGLGVPYSISVALFGGTAPYLQTLFAEMGRPGLFLGYAVVLLLLSGVTVYLLPETKGIDLASAGVEPAGEQGAAATEVSPPR</sequence>
<feature type="domain" description="Major facilitator superfamily (MFS) profile" evidence="9">
    <location>
        <begin position="16"/>
        <end position="425"/>
    </location>
</feature>
<feature type="transmembrane region" description="Helical" evidence="8">
    <location>
        <begin position="337"/>
        <end position="360"/>
    </location>
</feature>
<feature type="transmembrane region" description="Helical" evidence="8">
    <location>
        <begin position="87"/>
        <end position="105"/>
    </location>
</feature>
<evidence type="ECO:0000256" key="4">
    <source>
        <dbReference type="ARBA" id="ARBA00022692"/>
    </source>
</evidence>
<feature type="transmembrane region" description="Helical" evidence="8">
    <location>
        <begin position="245"/>
        <end position="263"/>
    </location>
</feature>
<evidence type="ECO:0000256" key="2">
    <source>
        <dbReference type="ARBA" id="ARBA00022448"/>
    </source>
</evidence>
<dbReference type="Proteomes" id="UP000199614">
    <property type="component" value="Unassembled WGS sequence"/>
</dbReference>
<dbReference type="OrthoDB" id="8953821at2"/>
<dbReference type="InterPro" id="IPR011701">
    <property type="entry name" value="MFS"/>
</dbReference>
<keyword evidence="7 8" id="KW-0472">Membrane</keyword>
<organism evidence="10 11">
    <name type="scientific">Pseudonocardia ammonioxydans</name>
    <dbReference type="NCBI Taxonomy" id="260086"/>
    <lineage>
        <taxon>Bacteria</taxon>
        <taxon>Bacillati</taxon>
        <taxon>Actinomycetota</taxon>
        <taxon>Actinomycetes</taxon>
        <taxon>Pseudonocardiales</taxon>
        <taxon>Pseudonocardiaceae</taxon>
        <taxon>Pseudonocardia</taxon>
    </lineage>
</organism>
<gene>
    <name evidence="10" type="ORF">SAMN05216207_10288</name>
</gene>
<dbReference type="Gene3D" id="1.20.1250.20">
    <property type="entry name" value="MFS general substrate transporter like domains"/>
    <property type="match status" value="2"/>
</dbReference>
<feature type="transmembrane region" description="Helical" evidence="8">
    <location>
        <begin position="188"/>
        <end position="206"/>
    </location>
</feature>
<reference evidence="10 11" key="1">
    <citation type="submission" date="2016-10" db="EMBL/GenBank/DDBJ databases">
        <authorList>
            <person name="de Groot N.N."/>
        </authorList>
    </citation>
    <scope>NUCLEOTIDE SEQUENCE [LARGE SCALE GENOMIC DNA]</scope>
    <source>
        <strain evidence="10 11">CGMCC 4.1877</strain>
    </source>
</reference>
<dbReference type="InterPro" id="IPR020846">
    <property type="entry name" value="MFS_dom"/>
</dbReference>
<dbReference type="STRING" id="260086.SAMN05216207_10288"/>
<keyword evidence="3" id="KW-1003">Cell membrane</keyword>
<dbReference type="GO" id="GO:0005886">
    <property type="term" value="C:plasma membrane"/>
    <property type="evidence" value="ECO:0007669"/>
    <property type="project" value="UniProtKB-SubCell"/>
</dbReference>
<dbReference type="GO" id="GO:0015293">
    <property type="term" value="F:symporter activity"/>
    <property type="evidence" value="ECO:0007669"/>
    <property type="project" value="UniProtKB-KW"/>
</dbReference>
<dbReference type="PROSITE" id="PS50850">
    <property type="entry name" value="MFS"/>
    <property type="match status" value="1"/>
</dbReference>
<evidence type="ECO:0000256" key="3">
    <source>
        <dbReference type="ARBA" id="ARBA00022475"/>
    </source>
</evidence>
<keyword evidence="11" id="KW-1185">Reference proteome</keyword>
<accession>A0A1I5DYX4</accession>
<keyword evidence="5" id="KW-0769">Symport</keyword>